<feature type="non-terminal residue" evidence="1">
    <location>
        <position position="249"/>
    </location>
</feature>
<reference evidence="1" key="1">
    <citation type="submission" date="2022-07" db="EMBL/GenBank/DDBJ databases">
        <title>Phylogenomic reconstructions and comparative analyses of Kickxellomycotina fungi.</title>
        <authorList>
            <person name="Reynolds N.K."/>
            <person name="Stajich J.E."/>
            <person name="Barry K."/>
            <person name="Grigoriev I.V."/>
            <person name="Crous P."/>
            <person name="Smith M.E."/>
        </authorList>
    </citation>
    <scope>NUCLEOTIDE SEQUENCE</scope>
    <source>
        <strain evidence="1">NRRL 5244</strain>
    </source>
</reference>
<organism evidence="1 2">
    <name type="scientific">Linderina macrospora</name>
    <dbReference type="NCBI Taxonomy" id="4868"/>
    <lineage>
        <taxon>Eukaryota</taxon>
        <taxon>Fungi</taxon>
        <taxon>Fungi incertae sedis</taxon>
        <taxon>Zoopagomycota</taxon>
        <taxon>Kickxellomycotina</taxon>
        <taxon>Kickxellomycetes</taxon>
        <taxon>Kickxellales</taxon>
        <taxon>Kickxellaceae</taxon>
        <taxon>Linderina</taxon>
    </lineage>
</organism>
<comment type="caution">
    <text evidence="1">The sequence shown here is derived from an EMBL/GenBank/DDBJ whole genome shotgun (WGS) entry which is preliminary data.</text>
</comment>
<gene>
    <name evidence="1" type="primary">NAG1_2</name>
    <name evidence="1" type="ORF">FBU59_003507</name>
</gene>
<dbReference type="Proteomes" id="UP001150603">
    <property type="component" value="Unassembled WGS sequence"/>
</dbReference>
<protein>
    <submittedName>
        <fullName evidence="1">Glucosamine-6-phosphate isomerase (Glucosamine-6-phosphate deaminase) (GNPDA) (GlcN6P deaminase)</fullName>
        <ecNumber evidence="1">3.2.1.52</ecNumber>
    </submittedName>
</protein>
<evidence type="ECO:0000313" key="1">
    <source>
        <dbReference type="EMBL" id="KAJ1941410.1"/>
    </source>
</evidence>
<dbReference type="EMBL" id="JANBPW010002267">
    <property type="protein sequence ID" value="KAJ1941410.1"/>
    <property type="molecule type" value="Genomic_DNA"/>
</dbReference>
<sequence>MKITASAIGLLAAIPSVLGIWPIPRTLKEGSSNSEVWWVNITPSGNVGPIVSGAIQRYQDIINKESFQSPVTWNVTQVPTSGSFGGVAVSVENTNDALNLETDESYTLDIPVSGQATLKAKTPYGALRGLETLSQLVVSNGASKAIRNTPIHIEDSPFFPHRGLQIDTSRNYLSVSMIKRTLDAMSYNKMNVLHWHIVDSQSWPVESKTFPDLQKNGAYSAKETYSHVQVKDIIQYAKNRGIRVIPEFD</sequence>
<dbReference type="EC" id="3.2.1.52" evidence="1"/>
<keyword evidence="1" id="KW-0413">Isomerase</keyword>
<name>A0ACC1J839_9FUNG</name>
<evidence type="ECO:0000313" key="2">
    <source>
        <dbReference type="Proteomes" id="UP001150603"/>
    </source>
</evidence>
<keyword evidence="2" id="KW-1185">Reference proteome</keyword>
<keyword evidence="1" id="KW-0326">Glycosidase</keyword>
<proteinExistence type="predicted"/>
<keyword evidence="1" id="KW-0378">Hydrolase</keyword>
<accession>A0ACC1J839</accession>